<evidence type="ECO:0000256" key="1">
    <source>
        <dbReference type="SAM" id="Phobius"/>
    </source>
</evidence>
<evidence type="ECO:0000313" key="2">
    <source>
        <dbReference type="EMBL" id="MFD1426012.1"/>
    </source>
</evidence>
<dbReference type="PANTHER" id="PTHR35335:SF1">
    <property type="entry name" value="UPF0716 PROTEIN FXSA"/>
    <property type="match status" value="1"/>
</dbReference>
<gene>
    <name evidence="2" type="ORF">ACFQ4Y_03560</name>
</gene>
<evidence type="ECO:0000313" key="3">
    <source>
        <dbReference type="Proteomes" id="UP001597282"/>
    </source>
</evidence>
<accession>A0ABW4C5M6</accession>
<sequence length="128" mass="14358">MLILFMIIVPAVEIWGLVTAGKWIGATPTVLLVIATGLAGWYFARRQGLQTLRLAQIQLSQNELPGDALLDGICILAGGLLLVVPGFFTDILGILLLIPYVRGMVKLLLQRKLMQWMNEGRIRWYLRR</sequence>
<dbReference type="Proteomes" id="UP001597282">
    <property type="component" value="Unassembled WGS sequence"/>
</dbReference>
<dbReference type="InterPro" id="IPR007313">
    <property type="entry name" value="FxsA"/>
</dbReference>
<proteinExistence type="predicted"/>
<dbReference type="Pfam" id="PF04186">
    <property type="entry name" value="FxsA"/>
    <property type="match status" value="1"/>
</dbReference>
<comment type="caution">
    <text evidence="2">The sequence shown here is derived from an EMBL/GenBank/DDBJ whole genome shotgun (WGS) entry which is preliminary data.</text>
</comment>
<organism evidence="2 3">
    <name type="scientific">Kroppenstedtia sanguinis</name>
    <dbReference type="NCBI Taxonomy" id="1380684"/>
    <lineage>
        <taxon>Bacteria</taxon>
        <taxon>Bacillati</taxon>
        <taxon>Bacillota</taxon>
        <taxon>Bacilli</taxon>
        <taxon>Bacillales</taxon>
        <taxon>Thermoactinomycetaceae</taxon>
        <taxon>Kroppenstedtia</taxon>
    </lineage>
</organism>
<feature type="transmembrane region" description="Helical" evidence="1">
    <location>
        <begin position="26"/>
        <end position="44"/>
    </location>
</feature>
<keyword evidence="1" id="KW-0812">Transmembrane</keyword>
<protein>
    <submittedName>
        <fullName evidence="2">FxsA family protein</fullName>
    </submittedName>
</protein>
<dbReference type="NCBIfam" id="NF008528">
    <property type="entry name" value="PRK11463.1-2"/>
    <property type="match status" value="1"/>
</dbReference>
<name>A0ABW4C5M6_9BACL</name>
<dbReference type="PANTHER" id="PTHR35335">
    <property type="entry name" value="UPF0716 PROTEIN FXSA"/>
    <property type="match status" value="1"/>
</dbReference>
<keyword evidence="1" id="KW-1133">Transmembrane helix</keyword>
<dbReference type="RefSeq" id="WP_380163094.1">
    <property type="nucleotide sequence ID" value="NZ_JBHTNU010000002.1"/>
</dbReference>
<dbReference type="EMBL" id="JBHTNU010000002">
    <property type="protein sequence ID" value="MFD1426012.1"/>
    <property type="molecule type" value="Genomic_DNA"/>
</dbReference>
<keyword evidence="1" id="KW-0472">Membrane</keyword>
<keyword evidence="3" id="KW-1185">Reference proteome</keyword>
<reference evidence="3" key="1">
    <citation type="journal article" date="2019" name="Int. J. Syst. Evol. Microbiol.">
        <title>The Global Catalogue of Microorganisms (GCM) 10K type strain sequencing project: providing services to taxonomists for standard genome sequencing and annotation.</title>
        <authorList>
            <consortium name="The Broad Institute Genomics Platform"/>
            <consortium name="The Broad Institute Genome Sequencing Center for Infectious Disease"/>
            <person name="Wu L."/>
            <person name="Ma J."/>
        </authorList>
    </citation>
    <scope>NUCLEOTIDE SEQUENCE [LARGE SCALE GENOMIC DNA]</scope>
    <source>
        <strain evidence="3">S1</strain>
    </source>
</reference>